<feature type="domain" description="Aminoglycoside phosphotransferase" evidence="1">
    <location>
        <begin position="21"/>
        <end position="235"/>
    </location>
</feature>
<gene>
    <name evidence="2" type="ORF">CAXC1_20004</name>
</gene>
<dbReference type="Gene3D" id="3.90.1200.10">
    <property type="match status" value="1"/>
</dbReference>
<name>A0ABP0EST8_9RICK</name>
<keyword evidence="3" id="KW-1185">Reference proteome</keyword>
<keyword evidence="2" id="KW-0808">Transferase</keyword>
<dbReference type="Proteomes" id="UP001314181">
    <property type="component" value="Unassembled WGS sequence"/>
</dbReference>
<evidence type="ECO:0000313" key="2">
    <source>
        <dbReference type="EMBL" id="CAK8163048.1"/>
    </source>
</evidence>
<accession>A0ABP0EST8</accession>
<proteinExistence type="predicted"/>
<dbReference type="InterPro" id="IPR011009">
    <property type="entry name" value="Kinase-like_dom_sf"/>
</dbReference>
<dbReference type="SUPFAM" id="SSF56112">
    <property type="entry name" value="Protein kinase-like (PK-like)"/>
    <property type="match status" value="1"/>
</dbReference>
<dbReference type="InterPro" id="IPR002575">
    <property type="entry name" value="Aminoglycoside_PTrfase"/>
</dbReference>
<comment type="caution">
    <text evidence="2">The sequence shown here is derived from an EMBL/GenBank/DDBJ whole genome shotgun (WGS) entry which is preliminary data.</text>
</comment>
<evidence type="ECO:0000259" key="1">
    <source>
        <dbReference type="Pfam" id="PF01636"/>
    </source>
</evidence>
<dbReference type="EMBL" id="CAWVOK010000022">
    <property type="protein sequence ID" value="CAK8163048.1"/>
    <property type="molecule type" value="Genomic_DNA"/>
</dbReference>
<dbReference type="GO" id="GO:0016740">
    <property type="term" value="F:transferase activity"/>
    <property type="evidence" value="ECO:0007669"/>
    <property type="project" value="UniProtKB-KW"/>
</dbReference>
<dbReference type="Gene3D" id="3.30.200.20">
    <property type="entry name" value="Phosphorylase Kinase, domain 1"/>
    <property type="match status" value="1"/>
</dbReference>
<protein>
    <submittedName>
        <fullName evidence="2">N-acetylmuramate 1-kinase</fullName>
        <ecNumber evidence="2">2.7.1.221</ecNumber>
    </submittedName>
</protein>
<dbReference type="Pfam" id="PF01636">
    <property type="entry name" value="APH"/>
    <property type="match status" value="1"/>
</dbReference>
<dbReference type="EC" id="2.7.1.221" evidence="2"/>
<sequence length="332" mass="39393">MQEDLEIFLSQYRLECFKRTKIEGDASLKEFERIETPNKNIILCKLPIQHDIESKIKKITSITKFLSELCLKPPEIYATDIKNGYILMEDFGNSSYLEYLNQNKNIELSVYKNAVDVLLKIHNNINDNDMPVKTKYTKKTMLLEVNKFIDYYAPCFKKITLIEKNLFHEIWDRILNSLFSMPCKQVLVLRDYHSPNIFHLPKMHGLKKTGIIDFDDALNGMPTYDVVSLLQDARYDMSMYHANALKDYYIKKSNWINNDDIRIFNKSYHTIGLQRSCKILGFIMYMKHCKKNNNYMKLIPLAKKYIYINISKLEKMHEIKNWLLKTGVMEWM</sequence>
<dbReference type="RefSeq" id="WP_338364035.1">
    <property type="nucleotide sequence ID" value="NZ_CAWVOK010000022.1"/>
</dbReference>
<organism evidence="2 3">
    <name type="scientific">Candidatus Xenohaliotis californiensis</name>
    <dbReference type="NCBI Taxonomy" id="84677"/>
    <lineage>
        <taxon>Bacteria</taxon>
        <taxon>Pseudomonadati</taxon>
        <taxon>Pseudomonadota</taxon>
        <taxon>Alphaproteobacteria</taxon>
        <taxon>Rickettsiales</taxon>
        <taxon>Anaplasmataceae</taxon>
        <taxon>Candidatus Xenohaliotis</taxon>
    </lineage>
</organism>
<reference evidence="2 3" key="1">
    <citation type="submission" date="2024-01" db="EMBL/GenBank/DDBJ databases">
        <authorList>
            <person name="Kunselman E."/>
        </authorList>
    </citation>
    <scope>NUCLEOTIDE SEQUENCE [LARGE SCALE GENOMIC DNA]</scope>
    <source>
        <strain evidence="2">2 abalone samples</strain>
    </source>
</reference>
<evidence type="ECO:0000313" key="3">
    <source>
        <dbReference type="Proteomes" id="UP001314181"/>
    </source>
</evidence>